<dbReference type="SUPFAM" id="SSF69318">
    <property type="entry name" value="Integrin alpha N-terminal domain"/>
    <property type="match status" value="1"/>
</dbReference>
<dbReference type="Pfam" id="PF13517">
    <property type="entry name" value="FG-GAP_3"/>
    <property type="match status" value="3"/>
</dbReference>
<sequence length="563" mass="61707">MNLFNIGKIIIIGYVIFISCDKIKPVVSSTNQISFTEVTKYAGLADFRHITGAAGDKWFPESMGSGGGFIDYNGDSWPDILLVSGGVWPEKNKTVIPALNLYRNNRDGTFMDVTASTGLADLHTYGFGITVADYDNDDDQDFFFTTIWQNHLFRNDGGSFVDVTAKSGLGKDSLWSTSAIFFDADLDGWADIYVGSYVDWSPENDIWCTLDGITKNYCTPELFNGVPSRFYHNNGNGTFTDQTEQAGFLPAPGKMLGAAELDFNNDGWPDLAVASDTQRDLLYINNGNGTFDEIGAISGMAYDENGRAKAGMGIDVGVVDGSKKETIFVGNFSKEMISVFRHQSDVFFEDRSALSKIGRPSLMTLTFGLFLFDAELDGDLDLFTANGHVQIGIEQTQDGIYYREPSHLFLNDGSGHFSDIVPIIGGALSKTIVGRGAAYADYDKNGTVDILVTENGGPAHLYRNDNHLNNFLRINIKSINGTRDGLGTKLVGIINNMSMERRVKTGSSFMSHSETTVTFGLGNAEKLDSLYIYWPDGTKEIFNNINGGQEINIIEGQGRFAVQ</sequence>
<evidence type="ECO:0000259" key="2">
    <source>
        <dbReference type="Pfam" id="PF07593"/>
    </source>
</evidence>
<dbReference type="EMBL" id="FAXC01000133">
    <property type="protein sequence ID" value="CUV08841.1"/>
    <property type="molecule type" value="Genomic_DNA"/>
</dbReference>
<dbReference type="Gene3D" id="2.130.10.130">
    <property type="entry name" value="Integrin alpha, N-terminal"/>
    <property type="match status" value="1"/>
</dbReference>
<reference evidence="3" key="1">
    <citation type="submission" date="2015-10" db="EMBL/GenBank/DDBJ databases">
        <authorList>
            <person name="Gilbert D.G."/>
        </authorList>
    </citation>
    <scope>NUCLEOTIDE SEQUENCE</scope>
</reference>
<gene>
    <name evidence="3" type="ORF">MGWOODY_Mmi1913</name>
</gene>
<dbReference type="Pfam" id="PF07593">
    <property type="entry name" value="UnbV_ASPIC"/>
    <property type="match status" value="1"/>
</dbReference>
<protein>
    <submittedName>
        <fullName evidence="3">ASPIC/UnbV domain protein</fullName>
    </submittedName>
</protein>
<evidence type="ECO:0000256" key="1">
    <source>
        <dbReference type="ARBA" id="ARBA00022729"/>
    </source>
</evidence>
<dbReference type="AlphaFoldDB" id="A0A170QC96"/>
<organism evidence="3">
    <name type="scientific">hydrothermal vent metagenome</name>
    <dbReference type="NCBI Taxonomy" id="652676"/>
    <lineage>
        <taxon>unclassified sequences</taxon>
        <taxon>metagenomes</taxon>
        <taxon>ecological metagenomes</taxon>
    </lineage>
</organism>
<keyword evidence="1" id="KW-0732">Signal</keyword>
<feature type="domain" description="ASPIC/UnbV" evidence="2">
    <location>
        <begin position="498"/>
        <end position="551"/>
    </location>
</feature>
<accession>A0A170QC96</accession>
<dbReference type="InterPro" id="IPR027039">
    <property type="entry name" value="Crtac1"/>
</dbReference>
<dbReference type="PANTHER" id="PTHR16026:SF0">
    <property type="entry name" value="CARTILAGE ACIDIC PROTEIN 1"/>
    <property type="match status" value="1"/>
</dbReference>
<proteinExistence type="predicted"/>
<dbReference type="PANTHER" id="PTHR16026">
    <property type="entry name" value="CARTILAGE ACIDIC PROTEIN 1"/>
    <property type="match status" value="1"/>
</dbReference>
<dbReference type="InterPro" id="IPR011519">
    <property type="entry name" value="UnbV_ASPIC"/>
</dbReference>
<evidence type="ECO:0000313" key="3">
    <source>
        <dbReference type="EMBL" id="CUV08841.1"/>
    </source>
</evidence>
<name>A0A170QC96_9ZZZZ</name>
<dbReference type="InterPro" id="IPR028994">
    <property type="entry name" value="Integrin_alpha_N"/>
</dbReference>
<dbReference type="InterPro" id="IPR013517">
    <property type="entry name" value="FG-GAP"/>
</dbReference>